<evidence type="ECO:0000259" key="9">
    <source>
        <dbReference type="PROSITE" id="PS01124"/>
    </source>
</evidence>
<dbReference type="InterPro" id="IPR009057">
    <property type="entry name" value="Homeodomain-like_sf"/>
</dbReference>
<keyword evidence="12" id="KW-1185">Reference proteome</keyword>
<dbReference type="InterPro" id="IPR020449">
    <property type="entry name" value="Tscrpt_reg_AraC-type_HTH"/>
</dbReference>
<evidence type="ECO:0000256" key="1">
    <source>
        <dbReference type="ARBA" id="ARBA00004496"/>
    </source>
</evidence>
<dbReference type="GO" id="GO:0003700">
    <property type="term" value="F:DNA-binding transcription factor activity"/>
    <property type="evidence" value="ECO:0007669"/>
    <property type="project" value="InterPro"/>
</dbReference>
<dbReference type="GO" id="GO:0043565">
    <property type="term" value="F:sequence-specific DNA binding"/>
    <property type="evidence" value="ECO:0007669"/>
    <property type="project" value="InterPro"/>
</dbReference>
<evidence type="ECO:0000313" key="11">
    <source>
        <dbReference type="EMBL" id="ADQ05839.1"/>
    </source>
</evidence>
<dbReference type="PRINTS" id="PR00032">
    <property type="entry name" value="HTHARAC"/>
</dbReference>
<evidence type="ECO:0000313" key="12">
    <source>
        <dbReference type="Proteomes" id="UP000006890"/>
    </source>
</evidence>
<dbReference type="InterPro" id="IPR001789">
    <property type="entry name" value="Sig_transdc_resp-reg_receiver"/>
</dbReference>
<dbReference type="PANTHER" id="PTHR42713">
    <property type="entry name" value="HISTIDINE KINASE-RELATED"/>
    <property type="match status" value="1"/>
</dbReference>
<dbReference type="InterPro" id="IPR018062">
    <property type="entry name" value="HTH_AraC-typ_CS"/>
</dbReference>
<dbReference type="SMART" id="SM00448">
    <property type="entry name" value="REC"/>
    <property type="match status" value="1"/>
</dbReference>
<dbReference type="InterPro" id="IPR018060">
    <property type="entry name" value="HTH_AraC"/>
</dbReference>
<keyword evidence="4" id="KW-0902">Two-component regulatory system</keyword>
<evidence type="ECO:0000256" key="6">
    <source>
        <dbReference type="ARBA" id="ARBA00023125"/>
    </source>
</evidence>
<dbReference type="PANTHER" id="PTHR42713:SF3">
    <property type="entry name" value="TRANSCRIPTIONAL REGULATORY PROTEIN HPTR"/>
    <property type="match status" value="1"/>
</dbReference>
<dbReference type="SUPFAM" id="SSF52172">
    <property type="entry name" value="CheY-like"/>
    <property type="match status" value="1"/>
</dbReference>
<keyword evidence="7" id="KW-0804">Transcription</keyword>
<dbReference type="Pfam" id="PF00072">
    <property type="entry name" value="Response_reg"/>
    <property type="match status" value="1"/>
</dbReference>
<dbReference type="InterPro" id="IPR051552">
    <property type="entry name" value="HptR"/>
</dbReference>
<accession>E4Q9G8</accession>
<evidence type="ECO:0000256" key="4">
    <source>
        <dbReference type="ARBA" id="ARBA00023012"/>
    </source>
</evidence>
<dbReference type="PROSITE" id="PS50110">
    <property type="entry name" value="RESPONSE_REGULATORY"/>
    <property type="match status" value="1"/>
</dbReference>
<evidence type="ECO:0000256" key="7">
    <source>
        <dbReference type="ARBA" id="ARBA00023163"/>
    </source>
</evidence>
<dbReference type="HOGENOM" id="CLU_000445_5_0_9"/>
<sequence length="426" mass="49353">MMIVDDEYYVKEGLKQTIDWAKYQIEIVGEADNGEDALNLAKTLNPDIIITDIRMPILDGVEFMKKLRENEINSHLIVISAYDDFEYARAAIKYGATNYILKPIDNNELIETIQKVIKKIESERNFIDSYNSFKNNISALKVNLLREIVYGKISDSRLIKETLSYFKIDSNNIMVITIRITNYEKSALTANEHLRMLKEYINSQILKNVFARISNGGICLEKDEDEFVIIIGLDGDTDTLYEQLKNEFCYLMKKINRKFQNDNFTVAVGISDVHLWDNISKAYREATFASNYSPLPELNIIGCARDKDLIGIRKEVKDALKMIVENYNRDITIDEVANKLHISTSHLMHLFKDELGKTFYDCLVEYRISKAKELLLSTNLKVYEVAEKVGYQDAKYFSQLFKKYTGYTPKEFVDYHTFAGELKDEN</sequence>
<dbReference type="STRING" id="632292.Calhy_0077"/>
<gene>
    <name evidence="11" type="ordered locus">Calhy_0077</name>
</gene>
<proteinExistence type="predicted"/>
<organism evidence="11 12">
    <name type="scientific">Caldicellulosiruptor hydrothermalis (strain DSM 18901 / VKM B-2411 / 108)</name>
    <dbReference type="NCBI Taxonomy" id="632292"/>
    <lineage>
        <taxon>Bacteria</taxon>
        <taxon>Bacillati</taxon>
        <taxon>Bacillota</taxon>
        <taxon>Bacillota incertae sedis</taxon>
        <taxon>Caldicellulosiruptorales</taxon>
        <taxon>Caldicellulosiruptoraceae</taxon>
        <taxon>Caldicellulosiruptor</taxon>
    </lineage>
</organism>
<dbReference type="PROSITE" id="PS00041">
    <property type="entry name" value="HTH_ARAC_FAMILY_1"/>
    <property type="match status" value="1"/>
</dbReference>
<keyword evidence="6" id="KW-0238">DNA-binding</keyword>
<dbReference type="InterPro" id="IPR011006">
    <property type="entry name" value="CheY-like_superfamily"/>
</dbReference>
<reference key="1">
    <citation type="submission" date="2010-09" db="EMBL/GenBank/DDBJ databases">
        <title>Complete sequence of Caldicellulosiruptor hydrothermalis 108.</title>
        <authorList>
            <consortium name="US DOE Joint Genome Institute"/>
            <person name="Lucas S."/>
            <person name="Copeland A."/>
            <person name="Lapidus A."/>
            <person name="Cheng J.-F."/>
            <person name="Bruce D."/>
            <person name="Goodwin L."/>
            <person name="Pitluck S."/>
            <person name="Davenport K."/>
            <person name="Detter J.C."/>
            <person name="Han C."/>
            <person name="Tapia R."/>
            <person name="Land M."/>
            <person name="Hauser L."/>
            <person name="Chang Y.-J."/>
            <person name="Jeffries C."/>
            <person name="Kyrpides N."/>
            <person name="Ivanova N."/>
            <person name="Mikhailova N."/>
            <person name="Blumer-Schuette S.E."/>
            <person name="Kelly R.M."/>
            <person name="Woyke T."/>
        </authorList>
    </citation>
    <scope>NUCLEOTIDE SEQUENCE</scope>
    <source>
        <strain>108</strain>
    </source>
</reference>
<protein>
    <submittedName>
        <fullName evidence="11">Two component transcriptional regulator, AraC family</fullName>
    </submittedName>
</protein>
<name>E4Q9G8_CALH1</name>
<evidence type="ECO:0000256" key="2">
    <source>
        <dbReference type="ARBA" id="ARBA00022490"/>
    </source>
</evidence>
<dbReference type="SMART" id="SM00342">
    <property type="entry name" value="HTH_ARAC"/>
    <property type="match status" value="1"/>
</dbReference>
<keyword evidence="3 8" id="KW-0597">Phosphoprotein</keyword>
<comment type="subcellular location">
    <subcellularLocation>
        <location evidence="1">Cytoplasm</location>
    </subcellularLocation>
</comment>
<feature type="domain" description="Response regulatory" evidence="10">
    <location>
        <begin position="1"/>
        <end position="117"/>
    </location>
</feature>
<dbReference type="Gene3D" id="3.40.50.2300">
    <property type="match status" value="1"/>
</dbReference>
<dbReference type="OrthoDB" id="9779969at2"/>
<evidence type="ECO:0000256" key="5">
    <source>
        <dbReference type="ARBA" id="ARBA00023015"/>
    </source>
</evidence>
<dbReference type="KEGG" id="chd:Calhy_0077"/>
<dbReference type="GO" id="GO:0000160">
    <property type="term" value="P:phosphorelay signal transduction system"/>
    <property type="evidence" value="ECO:0007669"/>
    <property type="project" value="UniProtKB-KW"/>
</dbReference>
<feature type="domain" description="HTH araC/xylS-type" evidence="9">
    <location>
        <begin position="317"/>
        <end position="415"/>
    </location>
</feature>
<dbReference type="Proteomes" id="UP000006890">
    <property type="component" value="Chromosome"/>
</dbReference>
<dbReference type="eggNOG" id="COG2207">
    <property type="taxonomic scope" value="Bacteria"/>
</dbReference>
<keyword evidence="5" id="KW-0805">Transcription regulation</keyword>
<dbReference type="Pfam" id="PF12833">
    <property type="entry name" value="HTH_18"/>
    <property type="match status" value="1"/>
</dbReference>
<dbReference type="GO" id="GO:0005737">
    <property type="term" value="C:cytoplasm"/>
    <property type="evidence" value="ECO:0007669"/>
    <property type="project" value="UniProtKB-SubCell"/>
</dbReference>
<evidence type="ECO:0000259" key="10">
    <source>
        <dbReference type="PROSITE" id="PS50110"/>
    </source>
</evidence>
<reference evidence="11 12" key="2">
    <citation type="journal article" date="2011" name="J. Bacteriol.">
        <title>Complete genome sequences for the anaerobic, extremely thermophilic plant biomass-degrading bacteria Caldicellulosiruptor hydrothermalis, Caldicellulosiruptor kristjanssonii, Caldicellulosiruptor kronotskyensis, Caldicellulosiruptor owensenis, and Caldicellulosiruptor lactoaceticus.</title>
        <authorList>
            <person name="Blumer-Schuette S.E."/>
            <person name="Ozdemir I."/>
            <person name="Mistry D."/>
            <person name="Lucas S."/>
            <person name="Lapidus A."/>
            <person name="Cheng J.F."/>
            <person name="Goodwin L.A."/>
            <person name="Pitluck S."/>
            <person name="Land M.L."/>
            <person name="Hauser L.J."/>
            <person name="Woyke T."/>
            <person name="Mikhailova N."/>
            <person name="Pati A."/>
            <person name="Kyrpides N.C."/>
            <person name="Ivanova N."/>
            <person name="Detter J.C."/>
            <person name="Walston-Davenport K."/>
            <person name="Han S."/>
            <person name="Adams M.W."/>
            <person name="Kelly R.M."/>
        </authorList>
    </citation>
    <scope>NUCLEOTIDE SEQUENCE [LARGE SCALE GENOMIC DNA]</scope>
    <source>
        <strain evidence="12">DSM 18901 / VKM B-2411 / 108</strain>
    </source>
</reference>
<dbReference type="eggNOG" id="COG4753">
    <property type="taxonomic scope" value="Bacteria"/>
</dbReference>
<dbReference type="CDD" id="cd17536">
    <property type="entry name" value="REC_YesN-like"/>
    <property type="match status" value="1"/>
</dbReference>
<dbReference type="EMBL" id="CP002219">
    <property type="protein sequence ID" value="ADQ05839.1"/>
    <property type="molecule type" value="Genomic_DNA"/>
</dbReference>
<feature type="modified residue" description="4-aspartylphosphate" evidence="8">
    <location>
        <position position="52"/>
    </location>
</feature>
<dbReference type="PROSITE" id="PS01124">
    <property type="entry name" value="HTH_ARAC_FAMILY_2"/>
    <property type="match status" value="1"/>
</dbReference>
<keyword evidence="2" id="KW-0963">Cytoplasm</keyword>
<dbReference type="SUPFAM" id="SSF46689">
    <property type="entry name" value="Homeodomain-like"/>
    <property type="match status" value="2"/>
</dbReference>
<evidence type="ECO:0000256" key="3">
    <source>
        <dbReference type="ARBA" id="ARBA00022553"/>
    </source>
</evidence>
<evidence type="ECO:0000256" key="8">
    <source>
        <dbReference type="PROSITE-ProRule" id="PRU00169"/>
    </source>
</evidence>
<dbReference type="AlphaFoldDB" id="E4Q9G8"/>
<dbReference type="Gene3D" id="1.10.10.60">
    <property type="entry name" value="Homeodomain-like"/>
    <property type="match status" value="2"/>
</dbReference>